<dbReference type="HOGENOM" id="CLU_154901_0_0_1"/>
<dbReference type="Gramene" id="PGSC0003DMT400089983">
    <property type="protein sequence ID" value="PGSC0003DMT400089983"/>
    <property type="gene ID" value="PGSC0003DMG400039554"/>
</dbReference>
<sequence>MPGPKIVGGTTVHGPGPWFRPPASNFLMPIDGLTGRAVVAKNVLRRVTQRSKSGSPIHSAIYPLVNSIALLPWPSTSSRFVTLGDPSLHRRTTRQSVDCSFLLLTWLFPSEFGTLEL</sequence>
<reference evidence="2" key="1">
    <citation type="journal article" date="2011" name="Nature">
        <title>Genome sequence and analysis of the tuber crop potato.</title>
        <authorList>
            <consortium name="The Potato Genome Sequencing Consortium"/>
        </authorList>
    </citation>
    <scope>NUCLEOTIDE SEQUENCE [LARGE SCALE GENOMIC DNA]</scope>
    <source>
        <strain evidence="2">cv. DM1-3 516 R44</strain>
    </source>
</reference>
<name>M1DJC2_SOLTU</name>
<dbReference type="InParanoid" id="M1DJC2"/>
<organism evidence="1 2">
    <name type="scientific">Solanum tuberosum</name>
    <name type="common">Potato</name>
    <dbReference type="NCBI Taxonomy" id="4113"/>
    <lineage>
        <taxon>Eukaryota</taxon>
        <taxon>Viridiplantae</taxon>
        <taxon>Streptophyta</taxon>
        <taxon>Embryophyta</taxon>
        <taxon>Tracheophyta</taxon>
        <taxon>Spermatophyta</taxon>
        <taxon>Magnoliopsida</taxon>
        <taxon>eudicotyledons</taxon>
        <taxon>Gunneridae</taxon>
        <taxon>Pentapetalae</taxon>
        <taxon>asterids</taxon>
        <taxon>lamiids</taxon>
        <taxon>Solanales</taxon>
        <taxon>Solanaceae</taxon>
        <taxon>Solanoideae</taxon>
        <taxon>Solaneae</taxon>
        <taxon>Solanum</taxon>
    </lineage>
</organism>
<dbReference type="EnsemblPlants" id="PGSC0003DMT400089983">
    <property type="protein sequence ID" value="PGSC0003DMT400089983"/>
    <property type="gene ID" value="PGSC0003DMG400039554"/>
</dbReference>
<protein>
    <submittedName>
        <fullName evidence="1">Uncharacterized protein</fullName>
    </submittedName>
</protein>
<dbReference type="AlphaFoldDB" id="M1DJC2"/>
<evidence type="ECO:0000313" key="1">
    <source>
        <dbReference type="EnsemblPlants" id="PGSC0003DMT400089983"/>
    </source>
</evidence>
<dbReference type="PaxDb" id="4113-PGSC0003DMT400089983"/>
<keyword evidence="2" id="KW-1185">Reference proteome</keyword>
<dbReference type="Proteomes" id="UP000011115">
    <property type="component" value="Unassembled WGS sequence"/>
</dbReference>
<accession>M1DJC2</accession>
<reference evidence="1" key="2">
    <citation type="submission" date="2015-06" db="UniProtKB">
        <authorList>
            <consortium name="EnsemblPlants"/>
        </authorList>
    </citation>
    <scope>IDENTIFICATION</scope>
    <source>
        <strain evidence="1">DM1-3 516 R44</strain>
    </source>
</reference>
<proteinExistence type="predicted"/>
<evidence type="ECO:0000313" key="2">
    <source>
        <dbReference type="Proteomes" id="UP000011115"/>
    </source>
</evidence>